<dbReference type="CDD" id="cd10789">
    <property type="entry name" value="GH38N_AMII_ER_cytosolic"/>
    <property type="match status" value="1"/>
</dbReference>
<dbReference type="InterPro" id="IPR011682">
    <property type="entry name" value="Glyco_hydro_38_C"/>
</dbReference>
<evidence type="ECO:0000256" key="2">
    <source>
        <dbReference type="ARBA" id="ARBA00022723"/>
    </source>
</evidence>
<dbReference type="InterPro" id="IPR041147">
    <property type="entry name" value="GH38_C"/>
</dbReference>
<dbReference type="SMART" id="SM00872">
    <property type="entry name" value="Alpha-mann_mid"/>
    <property type="match status" value="1"/>
</dbReference>
<dbReference type="EC" id="3.2.1.24" evidence="7"/>
<comment type="similarity">
    <text evidence="1">Belongs to the glycosyl hydrolase 38 family.</text>
</comment>
<accession>A0ABS4ILP7</accession>
<dbReference type="InterPro" id="IPR011330">
    <property type="entry name" value="Glyco_hydro/deAcase_b/a-brl"/>
</dbReference>
<feature type="region of interest" description="Disordered" evidence="5">
    <location>
        <begin position="670"/>
        <end position="690"/>
    </location>
</feature>
<feature type="compositionally biased region" description="Low complexity" evidence="5">
    <location>
        <begin position="670"/>
        <end position="686"/>
    </location>
</feature>
<dbReference type="Proteomes" id="UP001519287">
    <property type="component" value="Unassembled WGS sequence"/>
</dbReference>
<name>A0ABS4ILP7_9BACL</name>
<keyword evidence="2" id="KW-0479">Metal-binding</keyword>
<dbReference type="PANTHER" id="PTHR46017">
    <property type="entry name" value="ALPHA-MANNOSIDASE 2C1"/>
    <property type="match status" value="1"/>
</dbReference>
<gene>
    <name evidence="7" type="ORF">J2Z66_000054</name>
</gene>
<dbReference type="Pfam" id="PF01074">
    <property type="entry name" value="Glyco_hydro_38N"/>
    <property type="match status" value="1"/>
</dbReference>
<dbReference type="Gene3D" id="3.20.110.10">
    <property type="entry name" value="Glycoside hydrolase 38, N terminal domain"/>
    <property type="match status" value="1"/>
</dbReference>
<protein>
    <submittedName>
        <fullName evidence="7">Alpha-mannosidase</fullName>
        <ecNumber evidence="7">3.2.1.24</ecNumber>
    </submittedName>
</protein>
<evidence type="ECO:0000256" key="1">
    <source>
        <dbReference type="ARBA" id="ARBA00009792"/>
    </source>
</evidence>
<keyword evidence="4 7" id="KW-0326">Glycosidase</keyword>
<dbReference type="RefSeq" id="WP_209968371.1">
    <property type="nucleotide sequence ID" value="NZ_JAGGLB010000001.1"/>
</dbReference>
<dbReference type="InterPro" id="IPR028995">
    <property type="entry name" value="Glyco_hydro_57/38_cen_sf"/>
</dbReference>
<proteinExistence type="inferred from homology"/>
<evidence type="ECO:0000256" key="5">
    <source>
        <dbReference type="SAM" id="MobiDB-lite"/>
    </source>
</evidence>
<dbReference type="SUPFAM" id="SSF88688">
    <property type="entry name" value="Families 57/38 glycoside transferase middle domain"/>
    <property type="match status" value="1"/>
</dbReference>
<dbReference type="SUPFAM" id="SSF88713">
    <property type="entry name" value="Glycoside hydrolase/deacetylase"/>
    <property type="match status" value="1"/>
</dbReference>
<dbReference type="Gene3D" id="1.20.1270.50">
    <property type="entry name" value="Glycoside hydrolase family 38, central domain"/>
    <property type="match status" value="1"/>
</dbReference>
<evidence type="ECO:0000313" key="7">
    <source>
        <dbReference type="EMBL" id="MBP1988459.1"/>
    </source>
</evidence>
<keyword evidence="8" id="KW-1185">Reference proteome</keyword>
<dbReference type="Gene3D" id="2.70.98.30">
    <property type="entry name" value="Golgi alpha-mannosidase II, domain 4"/>
    <property type="match status" value="1"/>
</dbReference>
<feature type="domain" description="Glycoside hydrolase family 38 central" evidence="6">
    <location>
        <begin position="533"/>
        <end position="613"/>
    </location>
</feature>
<dbReference type="Gene3D" id="2.60.40.2220">
    <property type="match status" value="1"/>
</dbReference>
<dbReference type="Pfam" id="PF07748">
    <property type="entry name" value="Glyco_hydro_38C"/>
    <property type="match status" value="1"/>
</dbReference>
<evidence type="ECO:0000313" key="8">
    <source>
        <dbReference type="Proteomes" id="UP001519287"/>
    </source>
</evidence>
<dbReference type="Pfam" id="PF17677">
    <property type="entry name" value="Glyco_hydro38C2"/>
    <property type="match status" value="1"/>
</dbReference>
<comment type="caution">
    <text evidence="7">The sequence shown here is derived from an EMBL/GenBank/DDBJ whole genome shotgun (WGS) entry which is preliminary data.</text>
</comment>
<keyword evidence="3 7" id="KW-0378">Hydrolase</keyword>
<organism evidence="7 8">
    <name type="scientific">Paenibacillus eucommiae</name>
    <dbReference type="NCBI Taxonomy" id="1355755"/>
    <lineage>
        <taxon>Bacteria</taxon>
        <taxon>Bacillati</taxon>
        <taxon>Bacillota</taxon>
        <taxon>Bacilli</taxon>
        <taxon>Bacillales</taxon>
        <taxon>Paenibacillaceae</taxon>
        <taxon>Paenibacillus</taxon>
    </lineage>
</organism>
<evidence type="ECO:0000256" key="4">
    <source>
        <dbReference type="ARBA" id="ARBA00023295"/>
    </source>
</evidence>
<dbReference type="EMBL" id="JAGGLB010000001">
    <property type="protein sequence ID" value="MBP1988459.1"/>
    <property type="molecule type" value="Genomic_DNA"/>
</dbReference>
<dbReference type="InterPro" id="IPR000602">
    <property type="entry name" value="Glyco_hydro_38_N"/>
</dbReference>
<evidence type="ECO:0000259" key="6">
    <source>
        <dbReference type="SMART" id="SM00872"/>
    </source>
</evidence>
<dbReference type="Pfam" id="PF09261">
    <property type="entry name" value="Alpha-mann_mid"/>
    <property type="match status" value="1"/>
</dbReference>
<dbReference type="InterPro" id="IPR011013">
    <property type="entry name" value="Gal_mutarotase_sf_dom"/>
</dbReference>
<dbReference type="InterPro" id="IPR015341">
    <property type="entry name" value="Glyco_hydro_38_cen"/>
</dbReference>
<dbReference type="SUPFAM" id="SSF74650">
    <property type="entry name" value="Galactose mutarotase-like"/>
    <property type="match status" value="1"/>
</dbReference>
<sequence length="1082" mass="125393">MFMTFEKLNVRIQELAEYRYRERMPIQEFAMQPDLNAEIGGAPPQDGDWQSIRLGDRWSGYDAYVWLKADVQVPAVWKDRRIVGCFYFGNTGISNISGFESLLYVNGAAYQGVDSNHQEVFLADTFAGTSLSLCFRLWSGLQNHAPLMLNNWDVTGPTRHSFYADPTQAGQPQMQEHIIGRAEIAWMDEAADDLYFYGKAVLETLQGLPDNDPNRHHLLAALNRSVLQIDWSKPGSQSFYDSVASAQQVLHSELERLEKHSSVTFTCIGHTHIDVAWLWRLKHTREKIARSFSTVLRLMELYPEYIFQESQPQLYDYIKTDYPYIYEQMKARIQEGRWEVEGGMWLEADCNLTSGESLVRQILMGTRFFREEFGKECKCLWLPDAFGYSWALPQIMQKSGLEYFMTIKINSTTPYNKMPHDTFRWRGIDGTDVLTHFAGYAYNYNIDAPTIQDLWNRYKDKELNQNLLLIYGHGDGGGGVNREMLEMRRRLDALPGMFHVETGGMGDYFDRLQQTVTHTDQYVPTWEGELYFEYHRGTYTSQAFIKKLNRSCELALRETEWLNIVQCLLQKDMSLYASEWLHEAWKIVLRNQFHDILPGSSIREVNEDCRLEYEEAVRLISQARNHSIAGLYDHSSARLPEDSSYFTLFNSAPWSRNDLIRIPMKSMKSMKSVESNESNESAESVSHQGSWQDMEGKMLKAEYLDGEWQIYAEEIPSMGFTTIQWISGEKVETKSESFTMPDNSRILTPYYEIEWNEAGQLTRIYDREAQREVLEMGARGNVLQVFEDKPLAHDAWDIDIFYQDKMREVSDLISFEVVECGALRAIIRFEWSYSDSVIRQDMTLYAHSRRIDFVTHVNWHERQQLLKAAFPVAVKSTEATYDIQFGNVKRPTHWNTSWDYARFETVGQQWADLSERGYGVSLLNNCKYGYDIKQNMMRLSLIKSAIYPDYAADQGEHTFTYSLLPHMGDWVEGNTVQEAWQLNNPLTYTACSQPQPELSLIRVSSANIMIDAVKKAEDDDTVIVRVHEFTGSRGTFELASDFPILSWQECDLLERPEGKLSNAPVIQAFIKPYEIKTFKLTF</sequence>
<dbReference type="PANTHER" id="PTHR46017:SF1">
    <property type="entry name" value="ALPHA-MANNOSIDASE 2C1"/>
    <property type="match status" value="1"/>
</dbReference>
<reference evidence="7 8" key="1">
    <citation type="submission" date="2021-03" db="EMBL/GenBank/DDBJ databases">
        <title>Genomic Encyclopedia of Type Strains, Phase IV (KMG-IV): sequencing the most valuable type-strain genomes for metagenomic binning, comparative biology and taxonomic classification.</title>
        <authorList>
            <person name="Goeker M."/>
        </authorList>
    </citation>
    <scope>NUCLEOTIDE SEQUENCE [LARGE SCALE GENOMIC DNA]</scope>
    <source>
        <strain evidence="7 8">DSM 26048</strain>
    </source>
</reference>
<evidence type="ECO:0000256" key="3">
    <source>
        <dbReference type="ARBA" id="ARBA00022801"/>
    </source>
</evidence>
<dbReference type="InterPro" id="IPR037094">
    <property type="entry name" value="Glyco_hydro_38_cen_sf"/>
</dbReference>
<dbReference type="InterPro" id="IPR027291">
    <property type="entry name" value="Glyco_hydro_38_N_sf"/>
</dbReference>
<dbReference type="GO" id="GO:0004559">
    <property type="term" value="F:alpha-mannosidase activity"/>
    <property type="evidence" value="ECO:0007669"/>
    <property type="project" value="UniProtKB-EC"/>
</dbReference>